<organism evidence="1">
    <name type="scientific">marine metagenome</name>
    <dbReference type="NCBI Taxonomy" id="408172"/>
    <lineage>
        <taxon>unclassified sequences</taxon>
        <taxon>metagenomes</taxon>
        <taxon>ecological metagenomes</taxon>
    </lineage>
</organism>
<dbReference type="EMBL" id="UINC01129809">
    <property type="protein sequence ID" value="SVD10452.1"/>
    <property type="molecule type" value="Genomic_DNA"/>
</dbReference>
<reference evidence="1" key="1">
    <citation type="submission" date="2018-05" db="EMBL/GenBank/DDBJ databases">
        <authorList>
            <person name="Lanie J.A."/>
            <person name="Ng W.-L."/>
            <person name="Kazmierczak K.M."/>
            <person name="Andrzejewski T.M."/>
            <person name="Davidsen T.M."/>
            <person name="Wayne K.J."/>
            <person name="Tettelin H."/>
            <person name="Glass J.I."/>
            <person name="Rusch D."/>
            <person name="Podicherti R."/>
            <person name="Tsui H.-C.T."/>
            <person name="Winkler M.E."/>
        </authorList>
    </citation>
    <scope>NUCLEOTIDE SEQUENCE</scope>
</reference>
<proteinExistence type="predicted"/>
<accession>A0A382SLM7</accession>
<protein>
    <submittedName>
        <fullName evidence="1">Uncharacterized protein</fullName>
    </submittedName>
</protein>
<feature type="non-terminal residue" evidence="1">
    <location>
        <position position="1"/>
    </location>
</feature>
<dbReference type="AlphaFoldDB" id="A0A382SLM7"/>
<feature type="non-terminal residue" evidence="1">
    <location>
        <position position="60"/>
    </location>
</feature>
<sequence length="60" mass="6517">VGRAPDDLFSGQDGMKLVLLAFPLGHLDPAVGRVTQIIKADREQSAYLARVGLEDRVGRQ</sequence>
<gene>
    <name evidence="1" type="ORF">METZ01_LOCUS363306</name>
</gene>
<name>A0A382SLM7_9ZZZZ</name>
<evidence type="ECO:0000313" key="1">
    <source>
        <dbReference type="EMBL" id="SVD10452.1"/>
    </source>
</evidence>